<evidence type="ECO:0000256" key="2">
    <source>
        <dbReference type="ARBA" id="ARBA00022670"/>
    </source>
</evidence>
<dbReference type="InterPro" id="IPR051463">
    <property type="entry name" value="Peptidase_U62_metallo"/>
</dbReference>
<keyword evidence="4" id="KW-0482">Metalloprotease</keyword>
<dbReference type="PATRIC" id="fig|1429043.3.peg.4856"/>
<keyword evidence="2" id="KW-0645">Protease</keyword>
<dbReference type="InParanoid" id="A0A0D2J7M9"/>
<gene>
    <name evidence="8" type="ORF">X474_22950</name>
</gene>
<dbReference type="STRING" id="1429043.X474_22950"/>
<dbReference type="AlphaFoldDB" id="A0A0D2J7M9"/>
<dbReference type="SUPFAM" id="SSF111283">
    <property type="entry name" value="Putative modulator of DNA gyrase, PmbA/TldD"/>
    <property type="match status" value="1"/>
</dbReference>
<name>A0A0D2J7M9_9BACT</name>
<comment type="similarity">
    <text evidence="1">Belongs to the peptidase U62 family.</text>
</comment>
<feature type="domain" description="Metalloprotease TldD/E central" evidence="7">
    <location>
        <begin position="166"/>
        <end position="272"/>
    </location>
</feature>
<evidence type="ECO:0000313" key="8">
    <source>
        <dbReference type="EMBL" id="KIX11736.1"/>
    </source>
</evidence>
<protein>
    <submittedName>
        <fullName evidence="8">Peptidase U62</fullName>
    </submittedName>
</protein>
<dbReference type="EMBL" id="AZAC01000045">
    <property type="protein sequence ID" value="KIX11736.1"/>
    <property type="molecule type" value="Genomic_DNA"/>
</dbReference>
<dbReference type="InterPro" id="IPR045569">
    <property type="entry name" value="Metalloprtase-TldD/E_C"/>
</dbReference>
<proteinExistence type="inferred from homology"/>
<dbReference type="PANTHER" id="PTHR30624">
    <property type="entry name" value="UNCHARACTERIZED PROTEIN TLDD AND PMBA"/>
    <property type="match status" value="1"/>
</dbReference>
<dbReference type="PANTHER" id="PTHR30624:SF4">
    <property type="entry name" value="METALLOPROTEASE TLDD"/>
    <property type="match status" value="1"/>
</dbReference>
<dbReference type="InterPro" id="IPR002510">
    <property type="entry name" value="Metalloprtase-TldD/E_N"/>
</dbReference>
<dbReference type="InterPro" id="IPR045570">
    <property type="entry name" value="Metalloprtase-TldD/E_cen_dom"/>
</dbReference>
<evidence type="ECO:0000259" key="5">
    <source>
        <dbReference type="Pfam" id="PF01523"/>
    </source>
</evidence>
<organism evidence="8 9">
    <name type="scientific">Dethiosulfatarculus sandiegensis</name>
    <dbReference type="NCBI Taxonomy" id="1429043"/>
    <lineage>
        <taxon>Bacteria</taxon>
        <taxon>Pseudomonadati</taxon>
        <taxon>Thermodesulfobacteriota</taxon>
        <taxon>Desulfarculia</taxon>
        <taxon>Desulfarculales</taxon>
        <taxon>Desulfarculaceae</taxon>
        <taxon>Dethiosulfatarculus</taxon>
    </lineage>
</organism>
<sequence length="519" mass="56136">MSRRSFLETVGCSALAVPVWLSLAGCNTFHPNSHITGQEDSMNYFETAFGVTKGDLNRLMQTALSSGGDYCDLFFQHTEGNWIVMEDGKVNRAYTSVSLGVGVRVLKKERTGYAFSQVLDMPSMLEAARSAASLAANGSQPAGGRGMEVGNFRDMKGLDLYAMQRPWSEVGLSERMDMLSTVNNRLKNADPSMVKTLLQFQDAQSHILVATSDGITASDLRPRTGLFASCVAEKKGRRESGYYDASARAGLEFYTPELLDHLADKAAQNTLLLFEAKPLEAGEMPVVLAAGSAGILLHEAIGHGLEADFNRRRISTYADSLGQKVAGSQVTVVDDGTLPNAHGALNIDDEGNPSQRTVLVEKGVLRSYLHDRLSSRWYKCPSTGSGRRQSFEYAPMPRMRATFMESGEYEPEEIIKTVRKGLYADQFTNGQVNIGAGDFSFYVKSGYAIENGKLTHPVKDMNLIGNGPEVLSRITMVANDLTLAQGGFMCGKNGQTVPVSQGMPTALVSKVNVGSAGLG</sequence>
<dbReference type="InterPro" id="IPR025502">
    <property type="entry name" value="TldD"/>
</dbReference>
<evidence type="ECO:0000259" key="7">
    <source>
        <dbReference type="Pfam" id="PF19290"/>
    </source>
</evidence>
<dbReference type="Proteomes" id="UP000032233">
    <property type="component" value="Unassembled WGS sequence"/>
</dbReference>
<feature type="domain" description="Metalloprotease TldD/E N-terminal" evidence="5">
    <location>
        <begin position="71"/>
        <end position="135"/>
    </location>
</feature>
<dbReference type="GO" id="GO:0005829">
    <property type="term" value="C:cytosol"/>
    <property type="evidence" value="ECO:0007669"/>
    <property type="project" value="TreeGrafter"/>
</dbReference>
<evidence type="ECO:0000256" key="4">
    <source>
        <dbReference type="ARBA" id="ARBA00023049"/>
    </source>
</evidence>
<dbReference type="InterPro" id="IPR036059">
    <property type="entry name" value="TldD/PmbA_sf"/>
</dbReference>
<evidence type="ECO:0000313" key="9">
    <source>
        <dbReference type="Proteomes" id="UP000032233"/>
    </source>
</evidence>
<dbReference type="GO" id="GO:0008237">
    <property type="term" value="F:metallopeptidase activity"/>
    <property type="evidence" value="ECO:0007669"/>
    <property type="project" value="UniProtKB-KW"/>
</dbReference>
<dbReference type="InterPro" id="IPR035068">
    <property type="entry name" value="TldD/PmbA_N"/>
</dbReference>
<comment type="caution">
    <text evidence="8">The sequence shown here is derived from an EMBL/GenBank/DDBJ whole genome shotgun (WGS) entry which is preliminary data.</text>
</comment>
<dbReference type="GO" id="GO:0006508">
    <property type="term" value="P:proteolysis"/>
    <property type="evidence" value="ECO:0007669"/>
    <property type="project" value="UniProtKB-KW"/>
</dbReference>
<keyword evidence="3" id="KW-0378">Hydrolase</keyword>
<dbReference type="PROSITE" id="PS51257">
    <property type="entry name" value="PROKAR_LIPOPROTEIN"/>
    <property type="match status" value="1"/>
</dbReference>
<dbReference type="PIRSF" id="PIRSF004919">
    <property type="entry name" value="TldD"/>
    <property type="match status" value="1"/>
</dbReference>
<accession>A0A0D2J7M9</accession>
<evidence type="ECO:0000259" key="6">
    <source>
        <dbReference type="Pfam" id="PF19289"/>
    </source>
</evidence>
<dbReference type="Gene3D" id="3.30.2290.10">
    <property type="entry name" value="PmbA/TldD superfamily"/>
    <property type="match status" value="1"/>
</dbReference>
<keyword evidence="9" id="KW-1185">Reference proteome</keyword>
<dbReference type="Pfam" id="PF19290">
    <property type="entry name" value="PmbA_TldD_2nd"/>
    <property type="match status" value="1"/>
</dbReference>
<dbReference type="Pfam" id="PF19289">
    <property type="entry name" value="PmbA_TldD_3rd"/>
    <property type="match status" value="1"/>
</dbReference>
<evidence type="ECO:0000256" key="1">
    <source>
        <dbReference type="ARBA" id="ARBA00005836"/>
    </source>
</evidence>
<reference evidence="8 9" key="1">
    <citation type="submission" date="2013-11" db="EMBL/GenBank/DDBJ databases">
        <title>Metagenomic analysis of a methanogenic consortium involved in long chain n-alkane degradation.</title>
        <authorList>
            <person name="Davidova I.A."/>
            <person name="Callaghan A.V."/>
            <person name="Wawrik B."/>
            <person name="Pruitt S."/>
            <person name="Marks C."/>
            <person name="Duncan K.E."/>
            <person name="Suflita J.M."/>
        </authorList>
    </citation>
    <scope>NUCLEOTIDE SEQUENCE [LARGE SCALE GENOMIC DNA]</scope>
    <source>
        <strain evidence="8 9">SPR</strain>
    </source>
</reference>
<feature type="domain" description="Metalloprotease TldD/E C-terminal" evidence="6">
    <location>
        <begin position="282"/>
        <end position="514"/>
    </location>
</feature>
<evidence type="ECO:0000256" key="3">
    <source>
        <dbReference type="ARBA" id="ARBA00022801"/>
    </source>
</evidence>
<dbReference type="Pfam" id="PF01523">
    <property type="entry name" value="PmbA_TldD_1st"/>
    <property type="match status" value="1"/>
</dbReference>